<keyword evidence="2" id="KW-1185">Reference proteome</keyword>
<protein>
    <submittedName>
        <fullName evidence="1">Uncharacterized protein</fullName>
    </submittedName>
</protein>
<sequence length="250" mass="28267">MAQQPNIAPTNTASQVLRGLAGSFHIAQAERDIQDYCWERAQAPITYSLGFRNGVEYGLAIFDDSFLLRNLRCDRDHVRVWTIPEVPGRHYHAPKSMSLHHLGKPPPLCDGQPNHSRETADSHSDHSVILSRCFKIGDLVTRYQGENVWPDTNSFIVVRSLGPPSHEGFWIIAGPDVTEEDHVPDTGEYVGITTEQMRDSRIQELAGYENKITYARIKEHTQDGQFELEERATPFVLSAQVWLTEALFGE</sequence>
<reference evidence="1" key="1">
    <citation type="journal article" date="2020" name="Stud. Mycol.">
        <title>101 Dothideomycetes genomes: a test case for predicting lifestyles and emergence of pathogens.</title>
        <authorList>
            <person name="Haridas S."/>
            <person name="Albert R."/>
            <person name="Binder M."/>
            <person name="Bloem J."/>
            <person name="Labutti K."/>
            <person name="Salamov A."/>
            <person name="Andreopoulos B."/>
            <person name="Baker S."/>
            <person name="Barry K."/>
            <person name="Bills G."/>
            <person name="Bluhm B."/>
            <person name="Cannon C."/>
            <person name="Castanera R."/>
            <person name="Culley D."/>
            <person name="Daum C."/>
            <person name="Ezra D."/>
            <person name="Gonzalez J."/>
            <person name="Henrissat B."/>
            <person name="Kuo A."/>
            <person name="Liang C."/>
            <person name="Lipzen A."/>
            <person name="Lutzoni F."/>
            <person name="Magnuson J."/>
            <person name="Mondo S."/>
            <person name="Nolan M."/>
            <person name="Ohm R."/>
            <person name="Pangilinan J."/>
            <person name="Park H.-J."/>
            <person name="Ramirez L."/>
            <person name="Alfaro M."/>
            <person name="Sun H."/>
            <person name="Tritt A."/>
            <person name="Yoshinaga Y."/>
            <person name="Zwiers L.-H."/>
            <person name="Turgeon B."/>
            <person name="Goodwin S."/>
            <person name="Spatafora J."/>
            <person name="Crous P."/>
            <person name="Grigoriev I."/>
        </authorList>
    </citation>
    <scope>NUCLEOTIDE SEQUENCE</scope>
    <source>
        <strain evidence="1">Tuck. ex Michener</strain>
    </source>
</reference>
<organism evidence="1 2">
    <name type="scientific">Viridothelium virens</name>
    <name type="common">Speckled blister lichen</name>
    <name type="synonym">Trypethelium virens</name>
    <dbReference type="NCBI Taxonomy" id="1048519"/>
    <lineage>
        <taxon>Eukaryota</taxon>
        <taxon>Fungi</taxon>
        <taxon>Dikarya</taxon>
        <taxon>Ascomycota</taxon>
        <taxon>Pezizomycotina</taxon>
        <taxon>Dothideomycetes</taxon>
        <taxon>Dothideomycetes incertae sedis</taxon>
        <taxon>Trypetheliales</taxon>
        <taxon>Trypetheliaceae</taxon>
        <taxon>Viridothelium</taxon>
    </lineage>
</organism>
<proteinExistence type="predicted"/>
<dbReference type="OrthoDB" id="10459728at2759"/>
<gene>
    <name evidence="1" type="ORF">EV356DRAFT_209556</name>
</gene>
<evidence type="ECO:0000313" key="2">
    <source>
        <dbReference type="Proteomes" id="UP000800092"/>
    </source>
</evidence>
<name>A0A6A6H6T4_VIRVR</name>
<accession>A0A6A6H6T4</accession>
<dbReference type="Proteomes" id="UP000800092">
    <property type="component" value="Unassembled WGS sequence"/>
</dbReference>
<dbReference type="EMBL" id="ML991807">
    <property type="protein sequence ID" value="KAF2233410.1"/>
    <property type="molecule type" value="Genomic_DNA"/>
</dbReference>
<dbReference type="AlphaFoldDB" id="A0A6A6H6T4"/>
<evidence type="ECO:0000313" key="1">
    <source>
        <dbReference type="EMBL" id="KAF2233410.1"/>
    </source>
</evidence>